<dbReference type="AlphaFoldDB" id="A0A8J7AWF3"/>
<evidence type="ECO:0000313" key="5">
    <source>
        <dbReference type="EMBL" id="MBE9078423.1"/>
    </source>
</evidence>
<dbReference type="InterPro" id="IPR051052">
    <property type="entry name" value="Diverse_substrate_MTase"/>
</dbReference>
<dbReference type="CDD" id="cd02440">
    <property type="entry name" value="AdoMet_MTases"/>
    <property type="match status" value="1"/>
</dbReference>
<dbReference type="InterPro" id="IPR013216">
    <property type="entry name" value="Methyltransf_11"/>
</dbReference>
<evidence type="ECO:0000256" key="1">
    <source>
        <dbReference type="ARBA" id="ARBA00008361"/>
    </source>
</evidence>
<keyword evidence="6" id="KW-1185">Reference proteome</keyword>
<dbReference type="InterPro" id="IPR029063">
    <property type="entry name" value="SAM-dependent_MTases_sf"/>
</dbReference>
<dbReference type="Pfam" id="PF08241">
    <property type="entry name" value="Methyltransf_11"/>
    <property type="match status" value="1"/>
</dbReference>
<dbReference type="GO" id="GO:0008757">
    <property type="term" value="F:S-adenosylmethionine-dependent methyltransferase activity"/>
    <property type="evidence" value="ECO:0007669"/>
    <property type="project" value="InterPro"/>
</dbReference>
<comment type="caution">
    <text evidence="5">The sequence shown here is derived from an EMBL/GenBank/DDBJ whole genome shotgun (WGS) entry which is preliminary data.</text>
</comment>
<evidence type="ECO:0000313" key="6">
    <source>
        <dbReference type="Proteomes" id="UP000636505"/>
    </source>
</evidence>
<dbReference type="PANTHER" id="PTHR44942">
    <property type="entry name" value="METHYLTRANSF_11 DOMAIN-CONTAINING PROTEIN"/>
    <property type="match status" value="1"/>
</dbReference>
<dbReference type="RefSeq" id="WP_193908248.1">
    <property type="nucleotide sequence ID" value="NZ_JADEXG010000032.1"/>
</dbReference>
<dbReference type="Gene3D" id="3.40.50.150">
    <property type="entry name" value="Vaccinia Virus protein VP39"/>
    <property type="match status" value="1"/>
</dbReference>
<evidence type="ECO:0000256" key="3">
    <source>
        <dbReference type="ARBA" id="ARBA00022679"/>
    </source>
</evidence>
<protein>
    <submittedName>
        <fullName evidence="5">Methyltransferase domain-containing protein</fullName>
    </submittedName>
</protein>
<accession>A0A8J7AWF3</accession>
<gene>
    <name evidence="5" type="ORF">IQ241_14150</name>
</gene>
<sequence length="302" mass="34178">MSEGEQVEGLRKVLDAMNTNKKRSRTFNQIAQLYDMARPHYPAELMADLLELAQLSPTAQILEIGTGTGKATLPMARRGFNLHCLEPGNNLAAVAAENLRPYPNATIKTSTFEDWPLQTEVYDLVMSAQAFHWVDPTVGYAKAAQALKPTGNIALIWNIASKSDDAIFQQLDQIFITYAEWRIRPFEELQKEREQELIASECFAEPIVKRYPWSLQYTTQQYLDLVRTQSDYLIQPEVKQRELLDAIATILENNGGGILRPYVSVLLVAQKTYLATVDPRRTGSEFSRMGCSASQNRRFLGR</sequence>
<dbReference type="SUPFAM" id="SSF53335">
    <property type="entry name" value="S-adenosyl-L-methionine-dependent methyltransferases"/>
    <property type="match status" value="1"/>
</dbReference>
<dbReference type="EMBL" id="JADEXG010000032">
    <property type="protein sequence ID" value="MBE9078423.1"/>
    <property type="molecule type" value="Genomic_DNA"/>
</dbReference>
<dbReference type="GO" id="GO:0032259">
    <property type="term" value="P:methylation"/>
    <property type="evidence" value="ECO:0007669"/>
    <property type="project" value="UniProtKB-KW"/>
</dbReference>
<reference evidence="5" key="1">
    <citation type="submission" date="2020-10" db="EMBL/GenBank/DDBJ databases">
        <authorList>
            <person name="Castelo-Branco R."/>
            <person name="Eusebio N."/>
            <person name="Adriana R."/>
            <person name="Vieira A."/>
            <person name="Brugerolle De Fraissinette N."/>
            <person name="Rezende De Castro R."/>
            <person name="Schneider M.P."/>
            <person name="Vasconcelos V."/>
            <person name="Leao P.N."/>
        </authorList>
    </citation>
    <scope>NUCLEOTIDE SEQUENCE</scope>
    <source>
        <strain evidence="5">LEGE 07310</strain>
    </source>
</reference>
<keyword evidence="2 5" id="KW-0489">Methyltransferase</keyword>
<comment type="similarity">
    <text evidence="1">Belongs to the methyltransferase superfamily.</text>
</comment>
<name>A0A8J7AWF3_9CYAN</name>
<keyword evidence="3" id="KW-0808">Transferase</keyword>
<dbReference type="Proteomes" id="UP000636505">
    <property type="component" value="Unassembled WGS sequence"/>
</dbReference>
<organism evidence="5 6">
    <name type="scientific">Vasconcelosia minhoensis LEGE 07310</name>
    <dbReference type="NCBI Taxonomy" id="915328"/>
    <lineage>
        <taxon>Bacteria</taxon>
        <taxon>Bacillati</taxon>
        <taxon>Cyanobacteriota</taxon>
        <taxon>Cyanophyceae</taxon>
        <taxon>Nodosilineales</taxon>
        <taxon>Cymatolegaceae</taxon>
        <taxon>Vasconcelosia</taxon>
        <taxon>Vasconcelosia minhoensis</taxon>
    </lineage>
</organism>
<evidence type="ECO:0000259" key="4">
    <source>
        <dbReference type="Pfam" id="PF08241"/>
    </source>
</evidence>
<evidence type="ECO:0000256" key="2">
    <source>
        <dbReference type="ARBA" id="ARBA00022603"/>
    </source>
</evidence>
<feature type="domain" description="Methyltransferase type 11" evidence="4">
    <location>
        <begin position="62"/>
        <end position="154"/>
    </location>
</feature>
<dbReference type="PANTHER" id="PTHR44942:SF4">
    <property type="entry name" value="METHYLTRANSFERASE TYPE 11 DOMAIN-CONTAINING PROTEIN"/>
    <property type="match status" value="1"/>
</dbReference>
<proteinExistence type="inferred from homology"/>